<dbReference type="AlphaFoldDB" id="A0A7D6VGZ9"/>
<reference evidence="1 2" key="1">
    <citation type="submission" date="2020-07" db="EMBL/GenBank/DDBJ databases">
        <authorList>
            <person name="Zhuang K."/>
            <person name="Ran Y."/>
        </authorList>
    </citation>
    <scope>NUCLEOTIDE SEQUENCE [LARGE SCALE GENOMIC DNA]</scope>
    <source>
        <strain evidence="1 2">WCH-YHL-001</strain>
    </source>
</reference>
<evidence type="ECO:0000313" key="2">
    <source>
        <dbReference type="Proteomes" id="UP000515512"/>
    </source>
</evidence>
<name>A0A7D6VGZ9_9NOCA</name>
<gene>
    <name evidence="1" type="ORF">H0264_29960</name>
</gene>
<protein>
    <submittedName>
        <fullName evidence="1">Uncharacterized protein</fullName>
    </submittedName>
</protein>
<sequence length="145" mass="15425">MIGTQTGKIAAAILVGTLTLLASGCSNDSDELQEIAKCGKLDFPEGAKLVDYDDRSAFNDQVLVAVVDMSAGQVEEFKGNSKLVRFEPGVPSDWKTQWGGTTGAEVLASGSDNEYLKEPYEGPLRNVAIHNSGGDARRVFINVAC</sequence>
<evidence type="ECO:0000313" key="1">
    <source>
        <dbReference type="EMBL" id="QLY29450.1"/>
    </source>
</evidence>
<dbReference type="RefSeq" id="WP_181580654.1">
    <property type="nucleotide sequence ID" value="NZ_CP059399.1"/>
</dbReference>
<proteinExistence type="predicted"/>
<dbReference type="EMBL" id="CP059399">
    <property type="protein sequence ID" value="QLY29450.1"/>
    <property type="molecule type" value="Genomic_DNA"/>
</dbReference>
<keyword evidence="2" id="KW-1185">Reference proteome</keyword>
<dbReference type="KEGG" id="nhu:H0264_29960"/>
<organism evidence="1 2">
    <name type="scientific">Nocardia huaxiensis</name>
    <dbReference type="NCBI Taxonomy" id="2755382"/>
    <lineage>
        <taxon>Bacteria</taxon>
        <taxon>Bacillati</taxon>
        <taxon>Actinomycetota</taxon>
        <taxon>Actinomycetes</taxon>
        <taxon>Mycobacteriales</taxon>
        <taxon>Nocardiaceae</taxon>
        <taxon>Nocardia</taxon>
    </lineage>
</organism>
<dbReference type="Proteomes" id="UP000515512">
    <property type="component" value="Chromosome"/>
</dbReference>
<accession>A0A7D6VGZ9</accession>